<dbReference type="EMBL" id="GBXM01055865">
    <property type="protein sequence ID" value="JAH52712.1"/>
    <property type="molecule type" value="Transcribed_RNA"/>
</dbReference>
<organism evidence="1">
    <name type="scientific">Anguilla anguilla</name>
    <name type="common">European freshwater eel</name>
    <name type="synonym">Muraena anguilla</name>
    <dbReference type="NCBI Taxonomy" id="7936"/>
    <lineage>
        <taxon>Eukaryota</taxon>
        <taxon>Metazoa</taxon>
        <taxon>Chordata</taxon>
        <taxon>Craniata</taxon>
        <taxon>Vertebrata</taxon>
        <taxon>Euteleostomi</taxon>
        <taxon>Actinopterygii</taxon>
        <taxon>Neopterygii</taxon>
        <taxon>Teleostei</taxon>
        <taxon>Anguilliformes</taxon>
        <taxon>Anguillidae</taxon>
        <taxon>Anguilla</taxon>
    </lineage>
</organism>
<sequence length="29" mass="3417">MQIITIHSLLIKVKFQLQSQKGLFSFVRL</sequence>
<dbReference type="AlphaFoldDB" id="A0A0E9TGW7"/>
<evidence type="ECO:0000313" key="1">
    <source>
        <dbReference type="EMBL" id="JAH52712.1"/>
    </source>
</evidence>
<accession>A0A0E9TGW7</accession>
<reference evidence="1" key="1">
    <citation type="submission" date="2014-11" db="EMBL/GenBank/DDBJ databases">
        <authorList>
            <person name="Amaro Gonzalez C."/>
        </authorList>
    </citation>
    <scope>NUCLEOTIDE SEQUENCE</scope>
</reference>
<reference evidence="1" key="2">
    <citation type="journal article" date="2015" name="Fish Shellfish Immunol.">
        <title>Early steps in the European eel (Anguilla anguilla)-Vibrio vulnificus interaction in the gills: Role of the RtxA13 toxin.</title>
        <authorList>
            <person name="Callol A."/>
            <person name="Pajuelo D."/>
            <person name="Ebbesson L."/>
            <person name="Teles M."/>
            <person name="MacKenzie S."/>
            <person name="Amaro C."/>
        </authorList>
    </citation>
    <scope>NUCLEOTIDE SEQUENCE</scope>
</reference>
<protein>
    <submittedName>
        <fullName evidence="1">Uncharacterized protein</fullName>
    </submittedName>
</protein>
<proteinExistence type="predicted"/>
<name>A0A0E9TGW7_ANGAN</name>